<dbReference type="InterPro" id="IPR019478">
    <property type="entry name" value="Sirohaem_synthase_dimer_dom"/>
</dbReference>
<evidence type="ECO:0000256" key="5">
    <source>
        <dbReference type="ARBA" id="ARBA00023244"/>
    </source>
</evidence>
<dbReference type="InterPro" id="IPR042518">
    <property type="entry name" value="SirC_C"/>
</dbReference>
<keyword evidence="10" id="KW-1185">Reference proteome</keyword>
<comment type="caution">
    <text evidence="9">The sequence shown here is derived from an EMBL/GenBank/DDBJ whole genome shotgun (WGS) entry which is preliminary data.</text>
</comment>
<dbReference type="Gene3D" id="3.40.50.720">
    <property type="entry name" value="NAD(P)-binding Rossmann-like Domain"/>
    <property type="match status" value="1"/>
</dbReference>
<keyword evidence="5" id="KW-0627">Porphyrin biosynthesis</keyword>
<sequence>MGAAMYPINMRLEGQAAAVVGGGSVAYRKIKHLVAEKATVVVVAPRVLPEIEELMASGRVIWQKSTHEEFRWRYGAFRLVFAATDDFAANAEVCRQARAAGALVNSATEPKDCDFFVPAVIRQGELEMTVATGGSSPAFARLVKADMEKRYHPGVGEFLEWLGTARKELLKTVEGTQRRQKLWRQAMKQEIMDLILQGRMEQAKDEVRKEISGAGAESSDSTGGDQGKI</sequence>
<dbReference type="Proteomes" id="UP000433181">
    <property type="component" value="Unassembled WGS sequence"/>
</dbReference>
<evidence type="ECO:0000256" key="4">
    <source>
        <dbReference type="ARBA" id="ARBA00023027"/>
    </source>
</evidence>
<dbReference type="InterPro" id="IPR036291">
    <property type="entry name" value="NAD(P)-bd_dom_sf"/>
</dbReference>
<name>A0A6I2UIV4_9FIRM</name>
<dbReference type="Gene3D" id="1.10.8.610">
    <property type="entry name" value="SirC, precorrin-2 dehydrogenase, C-terminal helical domain-like"/>
    <property type="match status" value="1"/>
</dbReference>
<dbReference type="GO" id="GO:0043115">
    <property type="term" value="F:precorrin-2 dehydrogenase activity"/>
    <property type="evidence" value="ECO:0007669"/>
    <property type="project" value="UniProtKB-EC"/>
</dbReference>
<evidence type="ECO:0000256" key="2">
    <source>
        <dbReference type="ARBA" id="ARBA00012400"/>
    </source>
</evidence>
<evidence type="ECO:0000259" key="8">
    <source>
        <dbReference type="Pfam" id="PF10414"/>
    </source>
</evidence>
<feature type="domain" description="Sirohaem synthase dimerisation" evidence="8">
    <location>
        <begin position="155"/>
        <end position="210"/>
    </location>
</feature>
<keyword evidence="3" id="KW-0560">Oxidoreductase</keyword>
<keyword evidence="4" id="KW-0520">NAD</keyword>
<protein>
    <recommendedName>
        <fullName evidence="2">precorrin-2 dehydrogenase</fullName>
        <ecNumber evidence="2">1.3.1.76</ecNumber>
    </recommendedName>
</protein>
<organism evidence="9 10">
    <name type="scientific">Anaerovibrio slackiae</name>
    <dbReference type="NCBI Taxonomy" id="2652309"/>
    <lineage>
        <taxon>Bacteria</taxon>
        <taxon>Bacillati</taxon>
        <taxon>Bacillota</taxon>
        <taxon>Negativicutes</taxon>
        <taxon>Selenomonadales</taxon>
        <taxon>Selenomonadaceae</taxon>
        <taxon>Anaerovibrio</taxon>
    </lineage>
</organism>
<dbReference type="EMBL" id="VUNR01000016">
    <property type="protein sequence ID" value="MSU09081.1"/>
    <property type="molecule type" value="Genomic_DNA"/>
</dbReference>
<dbReference type="GO" id="GO:0019354">
    <property type="term" value="P:siroheme biosynthetic process"/>
    <property type="evidence" value="ECO:0007669"/>
    <property type="project" value="UniProtKB-UniPathway"/>
</dbReference>
<dbReference type="PANTHER" id="PTHR35330:SF1">
    <property type="entry name" value="SIROHEME BIOSYNTHESIS PROTEIN MET8"/>
    <property type="match status" value="1"/>
</dbReference>
<dbReference type="GO" id="GO:0004325">
    <property type="term" value="F:ferrochelatase activity"/>
    <property type="evidence" value="ECO:0007669"/>
    <property type="project" value="InterPro"/>
</dbReference>
<evidence type="ECO:0000256" key="3">
    <source>
        <dbReference type="ARBA" id="ARBA00023002"/>
    </source>
</evidence>
<dbReference type="EC" id="1.3.1.76" evidence="2"/>
<evidence type="ECO:0000313" key="10">
    <source>
        <dbReference type="Proteomes" id="UP000433181"/>
    </source>
</evidence>
<dbReference type="InterPro" id="IPR006367">
    <property type="entry name" value="Sirohaem_synthase_N"/>
</dbReference>
<reference evidence="9 10" key="1">
    <citation type="submission" date="2019-08" db="EMBL/GenBank/DDBJ databases">
        <title>In-depth cultivation of the pig gut microbiome towards novel bacterial diversity and tailored functional studies.</title>
        <authorList>
            <person name="Wylensek D."/>
            <person name="Hitch T.C.A."/>
            <person name="Clavel T."/>
        </authorList>
    </citation>
    <scope>NUCLEOTIDE SEQUENCE [LARGE SCALE GENOMIC DNA]</scope>
    <source>
        <strain evidence="9 10">WCA-693-APC-5D-A</strain>
    </source>
</reference>
<dbReference type="Pfam" id="PF10414">
    <property type="entry name" value="CysG_dimeriser"/>
    <property type="match status" value="1"/>
</dbReference>
<dbReference type="SUPFAM" id="SSF51735">
    <property type="entry name" value="NAD(P)-binding Rossmann-fold domains"/>
    <property type="match status" value="1"/>
</dbReference>
<evidence type="ECO:0000256" key="1">
    <source>
        <dbReference type="ARBA" id="ARBA00005010"/>
    </source>
</evidence>
<accession>A0A6I2UIV4</accession>
<dbReference type="UniPathway" id="UPA00262">
    <property type="reaction ID" value="UER00222"/>
</dbReference>
<dbReference type="PANTHER" id="PTHR35330">
    <property type="entry name" value="SIROHEME BIOSYNTHESIS PROTEIN MET8"/>
    <property type="match status" value="1"/>
</dbReference>
<dbReference type="AlphaFoldDB" id="A0A6I2UIV4"/>
<evidence type="ECO:0000313" key="9">
    <source>
        <dbReference type="EMBL" id="MSU09081.1"/>
    </source>
</evidence>
<dbReference type="InterPro" id="IPR028161">
    <property type="entry name" value="Met8-like"/>
</dbReference>
<comment type="pathway">
    <text evidence="1">Porphyrin-containing compound metabolism; siroheme biosynthesis; sirohydrochlorin from precorrin-2: step 1/1.</text>
</comment>
<evidence type="ECO:0000256" key="6">
    <source>
        <dbReference type="ARBA" id="ARBA00047561"/>
    </source>
</evidence>
<dbReference type="Pfam" id="PF13241">
    <property type="entry name" value="NAD_binding_7"/>
    <property type="match status" value="1"/>
</dbReference>
<evidence type="ECO:0000256" key="7">
    <source>
        <dbReference type="SAM" id="MobiDB-lite"/>
    </source>
</evidence>
<comment type="catalytic activity">
    <reaction evidence="6">
        <text>precorrin-2 + NAD(+) = sirohydrochlorin + NADH + 2 H(+)</text>
        <dbReference type="Rhea" id="RHEA:15613"/>
        <dbReference type="ChEBI" id="CHEBI:15378"/>
        <dbReference type="ChEBI" id="CHEBI:57540"/>
        <dbReference type="ChEBI" id="CHEBI:57945"/>
        <dbReference type="ChEBI" id="CHEBI:58351"/>
        <dbReference type="ChEBI" id="CHEBI:58827"/>
        <dbReference type="EC" id="1.3.1.76"/>
    </reaction>
</comment>
<gene>
    <name evidence="9" type="ORF">FYJ84_08800</name>
</gene>
<feature type="region of interest" description="Disordered" evidence="7">
    <location>
        <begin position="205"/>
        <end position="229"/>
    </location>
</feature>
<dbReference type="SUPFAM" id="SSF75615">
    <property type="entry name" value="Siroheme synthase middle domains-like"/>
    <property type="match status" value="1"/>
</dbReference>
<proteinExistence type="predicted"/>
<dbReference type="NCBIfam" id="TIGR01470">
    <property type="entry name" value="cysG_Nterm"/>
    <property type="match status" value="1"/>
</dbReference>